<evidence type="ECO:0000256" key="1">
    <source>
        <dbReference type="SAM" id="MobiDB-lite"/>
    </source>
</evidence>
<dbReference type="GO" id="GO:0071111">
    <property type="term" value="F:cyclic-guanylate-specific phosphodiesterase activity"/>
    <property type="evidence" value="ECO:0007669"/>
    <property type="project" value="InterPro"/>
</dbReference>
<organism evidence="4 5">
    <name type="scientific">Solimonas fluminis</name>
    <dbReference type="NCBI Taxonomy" id="2086571"/>
    <lineage>
        <taxon>Bacteria</taxon>
        <taxon>Pseudomonadati</taxon>
        <taxon>Pseudomonadota</taxon>
        <taxon>Gammaproteobacteria</taxon>
        <taxon>Nevskiales</taxon>
        <taxon>Nevskiaceae</taxon>
        <taxon>Solimonas</taxon>
    </lineage>
</organism>
<sequence>MGEPWETNTEGRRVMTDSGRSGGASMPPGAAPMNPRLLNRHFRLFEESRTCTRPICGILRMTEEIPMSAERHRRSLETGEMLFREGDGGHEAYVIESGCIEIFTGSLDSRRRIACLGRDEIFGEMTLLGGHTRLASAMATEPTTLIVISHEYLEERVLAADPLLRHLLRVVIARSRDNVLRLAQTVEQGGGMAGTAHAAADRQAALQHLRLEQAMATALERSEFQLHLQPIVRLRDGRPAGFEALIRWIRPDGSRVSPGEFIPVAEQSELIYVLGHWIIRESCRCLAELDRQVPGAAAFLSLNLSLRQFDDPALFPVLEAALADSGLDPRRLRLEITESMIARDADATLQLLQRCKALGAKLSVDDFGTGYSSLSYLQRLPVDCLKLDRSFIGELETSPAAARIVGAVARLAHDLGMETVAEGIETPGQAARCRELGVDYGQGFHWAPALPLDRAAQLLSRDQAA</sequence>
<dbReference type="CDD" id="cd01948">
    <property type="entry name" value="EAL"/>
    <property type="match status" value="1"/>
</dbReference>
<dbReference type="Pfam" id="PF00027">
    <property type="entry name" value="cNMP_binding"/>
    <property type="match status" value="1"/>
</dbReference>
<evidence type="ECO:0000259" key="3">
    <source>
        <dbReference type="PROSITE" id="PS50883"/>
    </source>
</evidence>
<dbReference type="PROSITE" id="PS50883">
    <property type="entry name" value="EAL"/>
    <property type="match status" value="1"/>
</dbReference>
<name>A0A2S5TL80_9GAMM</name>
<keyword evidence="5" id="KW-1185">Reference proteome</keyword>
<comment type="caution">
    <text evidence="4">The sequence shown here is derived from an EMBL/GenBank/DDBJ whole genome shotgun (WGS) entry which is preliminary data.</text>
</comment>
<dbReference type="SUPFAM" id="SSF141868">
    <property type="entry name" value="EAL domain-like"/>
    <property type="match status" value="1"/>
</dbReference>
<dbReference type="InterPro" id="IPR035919">
    <property type="entry name" value="EAL_sf"/>
</dbReference>
<evidence type="ECO:0000313" key="4">
    <source>
        <dbReference type="EMBL" id="PPE75518.1"/>
    </source>
</evidence>
<dbReference type="InterPro" id="IPR000595">
    <property type="entry name" value="cNMP-bd_dom"/>
</dbReference>
<dbReference type="InterPro" id="IPR050706">
    <property type="entry name" value="Cyclic-di-GMP_PDE-like"/>
</dbReference>
<dbReference type="EMBL" id="PSNW01000001">
    <property type="protein sequence ID" value="PPE75518.1"/>
    <property type="molecule type" value="Genomic_DNA"/>
</dbReference>
<reference evidence="4 5" key="1">
    <citation type="submission" date="2018-02" db="EMBL/GenBank/DDBJ databases">
        <title>Genome sequencing of Solimonas sp. HR-BB.</title>
        <authorList>
            <person name="Lee Y."/>
            <person name="Jeon C.O."/>
        </authorList>
    </citation>
    <scope>NUCLEOTIDE SEQUENCE [LARGE SCALE GENOMIC DNA]</scope>
    <source>
        <strain evidence="4 5">HR-BB</strain>
    </source>
</reference>
<dbReference type="InterPro" id="IPR018490">
    <property type="entry name" value="cNMP-bd_dom_sf"/>
</dbReference>
<dbReference type="Gene3D" id="2.60.120.10">
    <property type="entry name" value="Jelly Rolls"/>
    <property type="match status" value="1"/>
</dbReference>
<feature type="region of interest" description="Disordered" evidence="1">
    <location>
        <begin position="1"/>
        <end position="33"/>
    </location>
</feature>
<dbReference type="PROSITE" id="PS50042">
    <property type="entry name" value="CNMP_BINDING_3"/>
    <property type="match status" value="1"/>
</dbReference>
<feature type="domain" description="EAL" evidence="3">
    <location>
        <begin position="208"/>
        <end position="463"/>
    </location>
</feature>
<dbReference type="Proteomes" id="UP000238220">
    <property type="component" value="Unassembled WGS sequence"/>
</dbReference>
<dbReference type="Pfam" id="PF00563">
    <property type="entry name" value="EAL"/>
    <property type="match status" value="1"/>
</dbReference>
<dbReference type="AlphaFoldDB" id="A0A2S5TL80"/>
<protein>
    <submittedName>
        <fullName evidence="4">Cyclic nucleotide-binding protein</fullName>
    </submittedName>
</protein>
<dbReference type="Gene3D" id="3.20.20.450">
    <property type="entry name" value="EAL domain"/>
    <property type="match status" value="1"/>
</dbReference>
<gene>
    <name evidence="4" type="ORF">C3942_01090</name>
</gene>
<feature type="domain" description="Cyclic nucleotide-binding" evidence="2">
    <location>
        <begin position="74"/>
        <end position="174"/>
    </location>
</feature>
<dbReference type="SUPFAM" id="SSF51206">
    <property type="entry name" value="cAMP-binding domain-like"/>
    <property type="match status" value="1"/>
</dbReference>
<proteinExistence type="predicted"/>
<accession>A0A2S5TL80</accession>
<dbReference type="InterPro" id="IPR001633">
    <property type="entry name" value="EAL_dom"/>
</dbReference>
<dbReference type="SMART" id="SM00100">
    <property type="entry name" value="cNMP"/>
    <property type="match status" value="1"/>
</dbReference>
<evidence type="ECO:0000313" key="5">
    <source>
        <dbReference type="Proteomes" id="UP000238220"/>
    </source>
</evidence>
<dbReference type="CDD" id="cd00038">
    <property type="entry name" value="CAP_ED"/>
    <property type="match status" value="1"/>
</dbReference>
<dbReference type="PANTHER" id="PTHR33121:SF70">
    <property type="entry name" value="SIGNALING PROTEIN YKOW"/>
    <property type="match status" value="1"/>
</dbReference>
<dbReference type="InterPro" id="IPR014710">
    <property type="entry name" value="RmlC-like_jellyroll"/>
</dbReference>
<dbReference type="PANTHER" id="PTHR33121">
    <property type="entry name" value="CYCLIC DI-GMP PHOSPHODIESTERASE PDEF"/>
    <property type="match status" value="1"/>
</dbReference>
<dbReference type="OrthoDB" id="9812358at2"/>
<evidence type="ECO:0000259" key="2">
    <source>
        <dbReference type="PROSITE" id="PS50042"/>
    </source>
</evidence>
<dbReference type="SMART" id="SM00052">
    <property type="entry name" value="EAL"/>
    <property type="match status" value="1"/>
</dbReference>